<evidence type="ECO:0000313" key="3">
    <source>
        <dbReference type="Proteomes" id="UP001066276"/>
    </source>
</evidence>
<dbReference type="EMBL" id="JANPWB010000015">
    <property type="protein sequence ID" value="KAJ1087607.1"/>
    <property type="molecule type" value="Genomic_DNA"/>
</dbReference>
<gene>
    <name evidence="2" type="ORF">NDU88_000774</name>
</gene>
<evidence type="ECO:0000313" key="2">
    <source>
        <dbReference type="EMBL" id="KAJ1087607.1"/>
    </source>
</evidence>
<evidence type="ECO:0000256" key="1">
    <source>
        <dbReference type="SAM" id="MobiDB-lite"/>
    </source>
</evidence>
<dbReference type="Proteomes" id="UP001066276">
    <property type="component" value="Chromosome 11"/>
</dbReference>
<accession>A0AAV7L9D7</accession>
<proteinExistence type="predicted"/>
<comment type="caution">
    <text evidence="2">The sequence shown here is derived from an EMBL/GenBank/DDBJ whole genome shotgun (WGS) entry which is preliminary data.</text>
</comment>
<organism evidence="2 3">
    <name type="scientific">Pleurodeles waltl</name>
    <name type="common">Iberian ribbed newt</name>
    <dbReference type="NCBI Taxonomy" id="8319"/>
    <lineage>
        <taxon>Eukaryota</taxon>
        <taxon>Metazoa</taxon>
        <taxon>Chordata</taxon>
        <taxon>Craniata</taxon>
        <taxon>Vertebrata</taxon>
        <taxon>Euteleostomi</taxon>
        <taxon>Amphibia</taxon>
        <taxon>Batrachia</taxon>
        <taxon>Caudata</taxon>
        <taxon>Salamandroidea</taxon>
        <taxon>Salamandridae</taxon>
        <taxon>Pleurodelinae</taxon>
        <taxon>Pleurodeles</taxon>
    </lineage>
</organism>
<feature type="region of interest" description="Disordered" evidence="1">
    <location>
        <begin position="28"/>
        <end position="108"/>
    </location>
</feature>
<keyword evidence="3" id="KW-1185">Reference proteome</keyword>
<feature type="compositionally biased region" description="Basic and acidic residues" evidence="1">
    <location>
        <begin position="28"/>
        <end position="41"/>
    </location>
</feature>
<dbReference type="AlphaFoldDB" id="A0AAV7L9D7"/>
<sequence length="108" mass="11939">MFPISHCSRLSSNAAIDSSDWRCSRVTEESVPHCRDDKEDGANPMTPDIRIPGMVKRVKGLRQGEEEEEEAEKLEETAEGGVEQTERGAGNLDVRRRAETATSQEGHG</sequence>
<reference evidence="2" key="1">
    <citation type="journal article" date="2022" name="bioRxiv">
        <title>Sequencing and chromosome-scale assembly of the giantPleurodeles waltlgenome.</title>
        <authorList>
            <person name="Brown T."/>
            <person name="Elewa A."/>
            <person name="Iarovenko S."/>
            <person name="Subramanian E."/>
            <person name="Araus A.J."/>
            <person name="Petzold A."/>
            <person name="Susuki M."/>
            <person name="Suzuki K.-i.T."/>
            <person name="Hayashi T."/>
            <person name="Toyoda A."/>
            <person name="Oliveira C."/>
            <person name="Osipova E."/>
            <person name="Leigh N.D."/>
            <person name="Simon A."/>
            <person name="Yun M.H."/>
        </authorList>
    </citation>
    <scope>NUCLEOTIDE SEQUENCE</scope>
    <source>
        <strain evidence="2">20211129_DDA</strain>
        <tissue evidence="2">Liver</tissue>
    </source>
</reference>
<protein>
    <submittedName>
        <fullName evidence="2">Uncharacterized protein</fullName>
    </submittedName>
</protein>
<name>A0AAV7L9D7_PLEWA</name>